<feature type="transmembrane region" description="Helical" evidence="1">
    <location>
        <begin position="80"/>
        <end position="98"/>
    </location>
</feature>
<evidence type="ECO:0000313" key="3">
    <source>
        <dbReference type="Proteomes" id="UP000075578"/>
    </source>
</evidence>
<organism evidence="2 3">
    <name type="scientific">Candidatus Methanofastidiosum methylothiophilum</name>
    <dbReference type="NCBI Taxonomy" id="1705564"/>
    <lineage>
        <taxon>Archaea</taxon>
        <taxon>Methanobacteriati</taxon>
        <taxon>Methanobacteriota</taxon>
        <taxon>Stenosarchaea group</taxon>
        <taxon>Candidatus Methanofastidiosia</taxon>
        <taxon>Candidatus Methanofastidiosales</taxon>
        <taxon>Candidatus Methanofastidiosaceae</taxon>
        <taxon>Candidatus Methanofastidiosum</taxon>
    </lineage>
</organism>
<keyword evidence="1" id="KW-0812">Transmembrane</keyword>
<evidence type="ECO:0000313" key="2">
    <source>
        <dbReference type="EMBL" id="KYC52773.1"/>
    </source>
</evidence>
<dbReference type="AlphaFoldDB" id="A0A150J6B3"/>
<dbReference type="Proteomes" id="UP000075578">
    <property type="component" value="Unassembled WGS sequence"/>
</dbReference>
<sequence>MDSQKILLYGHARVNGITFGSKDYEVHGSIGDSGEIVVKATKIEKTKNQNRIEEIINKIPVIRGTYLILKMGAKIWKEVGLLKTIVIFSVSILLSFSFDYILKDYITPSETISVQMSLIYQILLVDGMFLALIILLKLFLLISIAAECSKSLNFINRGHLADIVELFRFHGAEHKTANFYESNNDLSNISVEGVKKYSTVADNCGSSYYFIFLAVANVYFIFGFSINVPLLPLFLLCPFIYGISYELLPLSEKFRFMVYPSLILQKYVITIEPSKRQIEVGIATIKKLVEIEGG</sequence>
<comment type="caution">
    <text evidence="2">The sequence shown here is derived from an EMBL/GenBank/DDBJ whole genome shotgun (WGS) entry which is preliminary data.</text>
</comment>
<keyword evidence="1" id="KW-1133">Transmembrane helix</keyword>
<feature type="transmembrane region" description="Helical" evidence="1">
    <location>
        <begin position="230"/>
        <end position="248"/>
    </location>
</feature>
<dbReference type="InterPro" id="IPR010787">
    <property type="entry name" value="DUF1385"/>
</dbReference>
<gene>
    <name evidence="2" type="ORF">AMQ74_00622</name>
</gene>
<feature type="transmembrane region" description="Helical" evidence="1">
    <location>
        <begin position="206"/>
        <end position="224"/>
    </location>
</feature>
<accession>A0A150J6B3</accession>
<evidence type="ECO:0000256" key="1">
    <source>
        <dbReference type="SAM" id="Phobius"/>
    </source>
</evidence>
<dbReference type="PANTHER" id="PTHR42867:SF1">
    <property type="entry name" value="MEMBRANE PROTEIN-RELATED"/>
    <property type="match status" value="1"/>
</dbReference>
<proteinExistence type="predicted"/>
<dbReference type="PANTHER" id="PTHR42867">
    <property type="entry name" value="MEMBRANE PROTEIN-RELATED"/>
    <property type="match status" value="1"/>
</dbReference>
<protein>
    <submittedName>
        <fullName evidence="2">Uncharacterized protein</fullName>
    </submittedName>
</protein>
<feature type="transmembrane region" description="Helical" evidence="1">
    <location>
        <begin position="118"/>
        <end position="142"/>
    </location>
</feature>
<name>A0A150J6B3_9EURY</name>
<reference evidence="2 3" key="1">
    <citation type="journal article" date="2016" name="ISME J.">
        <title>Chasing the elusive Euryarchaeota class WSA2: genomes reveal a uniquely fastidious methyl-reducing methanogen.</title>
        <authorList>
            <person name="Nobu M.K."/>
            <person name="Narihiro T."/>
            <person name="Kuroda K."/>
            <person name="Mei R."/>
            <person name="Liu W.T."/>
        </authorList>
    </citation>
    <scope>NUCLEOTIDE SEQUENCE [LARGE SCALE GENOMIC DNA]</scope>
    <source>
        <strain evidence="2">U1lsi0528_Bin089</strain>
    </source>
</reference>
<dbReference type="Pfam" id="PF07136">
    <property type="entry name" value="DUF1385"/>
    <property type="match status" value="1"/>
</dbReference>
<keyword evidence="1" id="KW-0472">Membrane</keyword>
<dbReference type="EMBL" id="LNGD01000024">
    <property type="protein sequence ID" value="KYC52773.1"/>
    <property type="molecule type" value="Genomic_DNA"/>
</dbReference>